<dbReference type="AlphaFoldDB" id="A0A3P6U9M1"/>
<accession>A0A3P6U9M1</accession>
<proteinExistence type="predicted"/>
<gene>
    <name evidence="1" type="ORF">NOO_LOCUS4579</name>
</gene>
<evidence type="ECO:0000313" key="1">
    <source>
        <dbReference type="EMBL" id="VDK73651.1"/>
    </source>
</evidence>
<keyword evidence="2" id="KW-1185">Reference proteome</keyword>
<organism evidence="1 2">
    <name type="scientific">Onchocerca ochengi</name>
    <name type="common">Filarial nematode worm</name>
    <dbReference type="NCBI Taxonomy" id="42157"/>
    <lineage>
        <taxon>Eukaryota</taxon>
        <taxon>Metazoa</taxon>
        <taxon>Ecdysozoa</taxon>
        <taxon>Nematoda</taxon>
        <taxon>Chromadorea</taxon>
        <taxon>Rhabditida</taxon>
        <taxon>Spirurina</taxon>
        <taxon>Spiruromorpha</taxon>
        <taxon>Filarioidea</taxon>
        <taxon>Onchocercidae</taxon>
        <taxon>Onchocerca</taxon>
    </lineage>
</organism>
<feature type="non-terminal residue" evidence="1">
    <location>
        <position position="82"/>
    </location>
</feature>
<reference evidence="1 2" key="1">
    <citation type="submission" date="2018-08" db="EMBL/GenBank/DDBJ databases">
        <authorList>
            <person name="Laetsch R D."/>
            <person name="Stevens L."/>
            <person name="Kumar S."/>
            <person name="Blaxter L. M."/>
        </authorList>
    </citation>
    <scope>NUCLEOTIDE SEQUENCE [LARGE SCALE GENOMIC DNA]</scope>
</reference>
<protein>
    <submittedName>
        <fullName evidence="1">Uncharacterized protein</fullName>
    </submittedName>
</protein>
<dbReference type="Proteomes" id="UP000271087">
    <property type="component" value="Unassembled WGS sequence"/>
</dbReference>
<name>A0A3P6U9M1_ONCOC</name>
<dbReference type="EMBL" id="UYRW01001060">
    <property type="protein sequence ID" value="VDK73651.1"/>
    <property type="molecule type" value="Genomic_DNA"/>
</dbReference>
<dbReference type="OrthoDB" id="10611765at2759"/>
<sequence length="82" mass="8933">MTVDGVLDDLTGISWLAAPSNPTLNDLASDKIAPNNANSNLHLPLLSMARRVDETRQVEDVQWIVRACVCSRHKGTCVCLCV</sequence>
<evidence type="ECO:0000313" key="2">
    <source>
        <dbReference type="Proteomes" id="UP000271087"/>
    </source>
</evidence>